<evidence type="ECO:0000313" key="3">
    <source>
        <dbReference type="WBParaSite" id="PSAMB.scaffold2435size23253.g17900.t1"/>
    </source>
</evidence>
<proteinExistence type="predicted"/>
<feature type="region of interest" description="Disordered" evidence="1">
    <location>
        <begin position="66"/>
        <end position="106"/>
    </location>
</feature>
<keyword evidence="2" id="KW-1185">Reference proteome</keyword>
<organism evidence="2 3">
    <name type="scientific">Plectus sambesii</name>
    <dbReference type="NCBI Taxonomy" id="2011161"/>
    <lineage>
        <taxon>Eukaryota</taxon>
        <taxon>Metazoa</taxon>
        <taxon>Ecdysozoa</taxon>
        <taxon>Nematoda</taxon>
        <taxon>Chromadorea</taxon>
        <taxon>Plectida</taxon>
        <taxon>Plectina</taxon>
        <taxon>Plectoidea</taxon>
        <taxon>Plectidae</taxon>
        <taxon>Plectus</taxon>
    </lineage>
</organism>
<dbReference type="WBParaSite" id="PSAMB.scaffold2435size23253.g17900.t1">
    <property type="protein sequence ID" value="PSAMB.scaffold2435size23253.g17900.t1"/>
    <property type="gene ID" value="PSAMB.scaffold2435size23253.g17900"/>
</dbReference>
<dbReference type="Proteomes" id="UP000887566">
    <property type="component" value="Unplaced"/>
</dbReference>
<evidence type="ECO:0000313" key="2">
    <source>
        <dbReference type="Proteomes" id="UP000887566"/>
    </source>
</evidence>
<feature type="compositionally biased region" description="Polar residues" evidence="1">
    <location>
        <begin position="66"/>
        <end position="78"/>
    </location>
</feature>
<accession>A0A914VTH1</accession>
<reference evidence="3" key="1">
    <citation type="submission" date="2022-11" db="UniProtKB">
        <authorList>
            <consortium name="WormBaseParasite"/>
        </authorList>
    </citation>
    <scope>IDENTIFICATION</scope>
</reference>
<sequence length="122" mass="13306">MVRVQRGFLTECNRDLCMRPAYPGLLDAERSVLHRWWSPMGYGRFLDRRGNSVTDELAAAVGVQASPGTQLHSSTGTARTRAALSGESGDADGRQPNPAGHIDYSVGHCQPVAYHNRSPTRV</sequence>
<evidence type="ECO:0000256" key="1">
    <source>
        <dbReference type="SAM" id="MobiDB-lite"/>
    </source>
</evidence>
<name>A0A914VTH1_9BILA</name>
<protein>
    <submittedName>
        <fullName evidence="3">Uncharacterized protein</fullName>
    </submittedName>
</protein>
<dbReference type="AlphaFoldDB" id="A0A914VTH1"/>